<evidence type="ECO:0000313" key="14">
    <source>
        <dbReference type="Proteomes" id="UP000001695"/>
    </source>
</evidence>
<keyword evidence="4 11" id="KW-1003">Cell membrane</keyword>
<accession>B2IH79</accession>
<dbReference type="HAMAP" id="MF_01635">
    <property type="entry name" value="UbiA"/>
    <property type="match status" value="1"/>
</dbReference>
<dbReference type="FunFam" id="1.20.120.1780:FF:000001">
    <property type="entry name" value="4-hydroxybenzoate octaprenyltransferase"/>
    <property type="match status" value="1"/>
</dbReference>
<dbReference type="AlphaFoldDB" id="B2IH79"/>
<dbReference type="EMBL" id="CP001016">
    <property type="protein sequence ID" value="ACB95864.1"/>
    <property type="molecule type" value="Genomic_DNA"/>
</dbReference>
<evidence type="ECO:0000313" key="13">
    <source>
        <dbReference type="EMBL" id="ACB95864.1"/>
    </source>
</evidence>
<evidence type="ECO:0000256" key="10">
    <source>
        <dbReference type="ARBA" id="ARBA00023136"/>
    </source>
</evidence>
<reference evidence="14" key="1">
    <citation type="submission" date="2008-03" db="EMBL/GenBank/DDBJ databases">
        <title>Complete sequence of chromosome of Beijerinckia indica subsp. indica ATCC 9039.</title>
        <authorList>
            <consortium name="US DOE Joint Genome Institute"/>
            <person name="Copeland A."/>
            <person name="Lucas S."/>
            <person name="Lapidus A."/>
            <person name="Glavina del Rio T."/>
            <person name="Dalin E."/>
            <person name="Tice H."/>
            <person name="Bruce D."/>
            <person name="Goodwin L."/>
            <person name="Pitluck S."/>
            <person name="LaButti K."/>
            <person name="Schmutz J."/>
            <person name="Larimer F."/>
            <person name="Land M."/>
            <person name="Hauser L."/>
            <person name="Kyrpides N."/>
            <person name="Mikhailova N."/>
            <person name="Dunfield P.F."/>
            <person name="Dedysh S.N."/>
            <person name="Liesack W."/>
            <person name="Saw J.H."/>
            <person name="Alam M."/>
            <person name="Chen Y."/>
            <person name="Murrell J.C."/>
            <person name="Richardson P."/>
        </authorList>
    </citation>
    <scope>NUCLEOTIDE SEQUENCE [LARGE SCALE GENOMIC DNA]</scope>
    <source>
        <strain evidence="14">ATCC 9039 / DSM 1715 / NCIMB 8712</strain>
    </source>
</reference>
<dbReference type="eggNOG" id="COG0382">
    <property type="taxonomic scope" value="Bacteria"/>
</dbReference>
<keyword evidence="8 11" id="KW-0812">Transmembrane</keyword>
<evidence type="ECO:0000256" key="1">
    <source>
        <dbReference type="ARBA" id="ARBA00001946"/>
    </source>
</evidence>
<reference evidence="13 14" key="2">
    <citation type="journal article" date="2010" name="J. Bacteriol.">
        <title>Complete genome sequence of Beijerinckia indica subsp. indica.</title>
        <authorList>
            <person name="Tamas I."/>
            <person name="Dedysh S.N."/>
            <person name="Liesack W."/>
            <person name="Stott M.B."/>
            <person name="Alam M."/>
            <person name="Murrell J.C."/>
            <person name="Dunfield P.F."/>
        </authorList>
    </citation>
    <scope>NUCLEOTIDE SEQUENCE [LARGE SCALE GENOMIC DNA]</scope>
    <source>
        <strain evidence="14">ATCC 9039 / DSM 1715 / NCIMB 8712</strain>
    </source>
</reference>
<dbReference type="CDD" id="cd13959">
    <property type="entry name" value="PT_UbiA_COQ2"/>
    <property type="match status" value="1"/>
</dbReference>
<feature type="transmembrane region" description="Helical" evidence="11">
    <location>
        <begin position="200"/>
        <end position="219"/>
    </location>
</feature>
<feature type="transmembrane region" description="Helical" evidence="11">
    <location>
        <begin position="50"/>
        <end position="70"/>
    </location>
</feature>
<dbReference type="HOGENOM" id="CLU_034879_0_2_5"/>
<evidence type="ECO:0000256" key="12">
    <source>
        <dbReference type="NCBIfam" id="TIGR01474"/>
    </source>
</evidence>
<keyword evidence="11" id="KW-0460">Magnesium</keyword>
<protein>
    <recommendedName>
        <fullName evidence="11 12">4-hydroxybenzoate octaprenyltransferase</fullName>
        <ecNumber evidence="11 12">2.5.1.39</ecNumber>
    </recommendedName>
    <alternativeName>
        <fullName evidence="11">4-HB polyprenyltransferase</fullName>
    </alternativeName>
</protein>
<dbReference type="InterPro" id="IPR006370">
    <property type="entry name" value="HB_polyprenyltransferase-like"/>
</dbReference>
<dbReference type="KEGG" id="bid:Bind_2247"/>
<dbReference type="Pfam" id="PF01040">
    <property type="entry name" value="UbiA"/>
    <property type="match status" value="1"/>
</dbReference>
<evidence type="ECO:0000256" key="9">
    <source>
        <dbReference type="ARBA" id="ARBA00022989"/>
    </source>
</evidence>
<keyword evidence="9 11" id="KW-1133">Transmembrane helix</keyword>
<keyword evidence="14" id="KW-1185">Reference proteome</keyword>
<dbReference type="RefSeq" id="WP_012385219.1">
    <property type="nucleotide sequence ID" value="NC_010581.1"/>
</dbReference>
<comment type="cofactor">
    <cofactor evidence="1 11">
        <name>Mg(2+)</name>
        <dbReference type="ChEBI" id="CHEBI:18420"/>
    </cofactor>
</comment>
<comment type="subcellular location">
    <subcellularLocation>
        <location evidence="11">Cell inner membrane</location>
        <topology evidence="11">Multi-pass membrane protein</topology>
    </subcellularLocation>
    <subcellularLocation>
        <location evidence="2">Membrane</location>
        <topology evidence="2">Multi-pass membrane protein</topology>
    </subcellularLocation>
</comment>
<dbReference type="FunFam" id="1.10.357.140:FF:000008">
    <property type="entry name" value="4-hydroxybenzoate octaprenyltransferase"/>
    <property type="match status" value="1"/>
</dbReference>
<evidence type="ECO:0000256" key="8">
    <source>
        <dbReference type="ARBA" id="ARBA00022692"/>
    </source>
</evidence>
<evidence type="ECO:0000256" key="7">
    <source>
        <dbReference type="ARBA" id="ARBA00022688"/>
    </source>
</evidence>
<evidence type="ECO:0000256" key="2">
    <source>
        <dbReference type="ARBA" id="ARBA00004141"/>
    </source>
</evidence>
<evidence type="ECO:0000256" key="5">
    <source>
        <dbReference type="ARBA" id="ARBA00022519"/>
    </source>
</evidence>
<dbReference type="PANTHER" id="PTHR11048:SF28">
    <property type="entry name" value="4-HYDROXYBENZOATE POLYPRENYLTRANSFERASE, MITOCHONDRIAL"/>
    <property type="match status" value="1"/>
</dbReference>
<name>B2IH79_BEII9</name>
<keyword evidence="6 11" id="KW-0808">Transferase</keyword>
<dbReference type="GO" id="GO:0008412">
    <property type="term" value="F:4-hydroxybenzoate polyprenyltransferase activity"/>
    <property type="evidence" value="ECO:0007669"/>
    <property type="project" value="UniProtKB-UniRule"/>
</dbReference>
<dbReference type="InterPro" id="IPR044878">
    <property type="entry name" value="UbiA_sf"/>
</dbReference>
<dbReference type="EC" id="2.5.1.39" evidence="11 12"/>
<evidence type="ECO:0000256" key="6">
    <source>
        <dbReference type="ARBA" id="ARBA00022679"/>
    </source>
</evidence>
<dbReference type="UniPathway" id="UPA00232"/>
<dbReference type="Gene3D" id="1.20.120.1780">
    <property type="entry name" value="UbiA prenyltransferase"/>
    <property type="match status" value="1"/>
</dbReference>
<keyword evidence="5 11" id="KW-0997">Cell inner membrane</keyword>
<keyword evidence="10 11" id="KW-0472">Membrane</keyword>
<sequence>MPMEGGTEPFGSPIGAAAVLPDAAPDQWLFRFSPPAAHPYLQLARLDRPVGWWLLLLPCWWGSALASLAAGVPLHWAHLLLFLIGAIVMRGAGSTFNDIVDREVDAKVERTRMRPLPSGRVSVLGAQGFFLLQSLIGLAVLLSFNLFTIVLGLSSLVFVAIYPFMKRVTSWPQAVLGCAFAWGILMGWAAAFGSLSLAPVQLYLGGIAWTIGYDTIYAIQDIRDDVKAGVKSTARLFGTRIRLCVGLLYGLTLLLSAGALWVAGALHGLALIGWIGFALHLGWQVKSIDLENVGQALRLFRSNRDAGLLFFIGLAAQSILST</sequence>
<comment type="pathway">
    <text evidence="11">Cofactor biosynthesis; ubiquinone biosynthesis.</text>
</comment>
<dbReference type="GO" id="GO:0006744">
    <property type="term" value="P:ubiquinone biosynthetic process"/>
    <property type="evidence" value="ECO:0007669"/>
    <property type="project" value="UniProtKB-UniRule"/>
</dbReference>
<keyword evidence="7 11" id="KW-0831">Ubiquinone biosynthesis</keyword>
<dbReference type="InterPro" id="IPR039653">
    <property type="entry name" value="Prenyltransferase"/>
</dbReference>
<comment type="function">
    <text evidence="11">Catalyzes the prenylation of para-hydroxybenzoate (PHB) with an all-trans polyprenyl group. Mediates the second step in the final reaction sequence of ubiquinone-8 (UQ-8) biosynthesis, which is the condensation of the polyisoprenoid side chain with PHB, generating the first membrane-bound Q intermediate 3-octaprenyl-4-hydroxybenzoate.</text>
</comment>
<evidence type="ECO:0000256" key="3">
    <source>
        <dbReference type="ARBA" id="ARBA00005985"/>
    </source>
</evidence>
<comment type="catalytic activity">
    <reaction evidence="11">
        <text>all-trans-octaprenyl diphosphate + 4-hydroxybenzoate = 4-hydroxy-3-(all-trans-octaprenyl)benzoate + diphosphate</text>
        <dbReference type="Rhea" id="RHEA:27782"/>
        <dbReference type="ChEBI" id="CHEBI:1617"/>
        <dbReference type="ChEBI" id="CHEBI:17879"/>
        <dbReference type="ChEBI" id="CHEBI:33019"/>
        <dbReference type="ChEBI" id="CHEBI:57711"/>
        <dbReference type="EC" id="2.5.1.39"/>
    </reaction>
</comment>
<proteinExistence type="inferred from homology"/>
<evidence type="ECO:0000256" key="4">
    <source>
        <dbReference type="ARBA" id="ARBA00022475"/>
    </source>
</evidence>
<dbReference type="PANTHER" id="PTHR11048">
    <property type="entry name" value="PRENYLTRANSFERASES"/>
    <property type="match status" value="1"/>
</dbReference>
<evidence type="ECO:0000256" key="11">
    <source>
        <dbReference type="HAMAP-Rule" id="MF_01635"/>
    </source>
</evidence>
<dbReference type="STRING" id="395963.Bind_2247"/>
<dbReference type="GO" id="GO:0005886">
    <property type="term" value="C:plasma membrane"/>
    <property type="evidence" value="ECO:0007669"/>
    <property type="project" value="UniProtKB-SubCell"/>
</dbReference>
<feature type="transmembrane region" description="Helical" evidence="11">
    <location>
        <begin position="240"/>
        <end position="262"/>
    </location>
</feature>
<dbReference type="Gene3D" id="1.10.357.140">
    <property type="entry name" value="UbiA prenyltransferase"/>
    <property type="match status" value="1"/>
</dbReference>
<comment type="similarity">
    <text evidence="3 11">Belongs to the UbiA prenyltransferase family.</text>
</comment>
<feature type="transmembrane region" description="Helical" evidence="11">
    <location>
        <begin position="76"/>
        <end position="100"/>
    </location>
</feature>
<dbReference type="InterPro" id="IPR000537">
    <property type="entry name" value="UbiA_prenyltransferase"/>
</dbReference>
<organism evidence="13 14">
    <name type="scientific">Beijerinckia indica subsp. indica (strain ATCC 9039 / DSM 1715 / NCIMB 8712)</name>
    <dbReference type="NCBI Taxonomy" id="395963"/>
    <lineage>
        <taxon>Bacteria</taxon>
        <taxon>Pseudomonadati</taxon>
        <taxon>Pseudomonadota</taxon>
        <taxon>Alphaproteobacteria</taxon>
        <taxon>Hyphomicrobiales</taxon>
        <taxon>Beijerinckiaceae</taxon>
        <taxon>Beijerinckia</taxon>
    </lineage>
</organism>
<dbReference type="NCBIfam" id="TIGR01474">
    <property type="entry name" value="ubiA_proteo"/>
    <property type="match status" value="1"/>
</dbReference>
<dbReference type="Proteomes" id="UP000001695">
    <property type="component" value="Chromosome"/>
</dbReference>
<feature type="transmembrane region" description="Helical" evidence="11">
    <location>
        <begin position="174"/>
        <end position="194"/>
    </location>
</feature>
<feature type="transmembrane region" description="Helical" evidence="11">
    <location>
        <begin position="146"/>
        <end position="165"/>
    </location>
</feature>
<gene>
    <name evidence="11" type="primary">ubiA</name>
    <name evidence="13" type="ordered locus">Bind_2247</name>
</gene>